<dbReference type="Proteomes" id="UP000054248">
    <property type="component" value="Unassembled WGS sequence"/>
</dbReference>
<dbReference type="OrthoDB" id="3219854at2759"/>
<name>A0A0C3QUF5_9AGAM</name>
<feature type="non-terminal residue" evidence="1">
    <location>
        <position position="156"/>
    </location>
</feature>
<dbReference type="EMBL" id="KN822951">
    <property type="protein sequence ID" value="KIO33016.1"/>
    <property type="molecule type" value="Genomic_DNA"/>
</dbReference>
<keyword evidence="2" id="KW-1185">Reference proteome</keyword>
<reference evidence="2" key="2">
    <citation type="submission" date="2015-01" db="EMBL/GenBank/DDBJ databases">
        <title>Evolutionary Origins and Diversification of the Mycorrhizal Mutualists.</title>
        <authorList>
            <consortium name="DOE Joint Genome Institute"/>
            <consortium name="Mycorrhizal Genomics Consortium"/>
            <person name="Kohler A."/>
            <person name="Kuo A."/>
            <person name="Nagy L.G."/>
            <person name="Floudas D."/>
            <person name="Copeland A."/>
            <person name="Barry K.W."/>
            <person name="Cichocki N."/>
            <person name="Veneault-Fourrey C."/>
            <person name="LaButti K."/>
            <person name="Lindquist E.A."/>
            <person name="Lipzen A."/>
            <person name="Lundell T."/>
            <person name="Morin E."/>
            <person name="Murat C."/>
            <person name="Riley R."/>
            <person name="Ohm R."/>
            <person name="Sun H."/>
            <person name="Tunlid A."/>
            <person name="Henrissat B."/>
            <person name="Grigoriev I.V."/>
            <person name="Hibbett D.S."/>
            <person name="Martin F."/>
        </authorList>
    </citation>
    <scope>NUCLEOTIDE SEQUENCE [LARGE SCALE GENOMIC DNA]</scope>
    <source>
        <strain evidence="2">MUT 4182</strain>
    </source>
</reference>
<reference evidence="1 2" key="1">
    <citation type="submission" date="2014-04" db="EMBL/GenBank/DDBJ databases">
        <authorList>
            <consortium name="DOE Joint Genome Institute"/>
            <person name="Kuo A."/>
            <person name="Girlanda M."/>
            <person name="Perotto S."/>
            <person name="Kohler A."/>
            <person name="Nagy L.G."/>
            <person name="Floudas D."/>
            <person name="Copeland A."/>
            <person name="Barry K.W."/>
            <person name="Cichocki N."/>
            <person name="Veneault-Fourrey C."/>
            <person name="LaButti K."/>
            <person name="Lindquist E.A."/>
            <person name="Lipzen A."/>
            <person name="Lundell T."/>
            <person name="Morin E."/>
            <person name="Murat C."/>
            <person name="Sun H."/>
            <person name="Tunlid A."/>
            <person name="Henrissat B."/>
            <person name="Grigoriev I.V."/>
            <person name="Hibbett D.S."/>
            <person name="Martin F."/>
            <person name="Nordberg H.P."/>
            <person name="Cantor M.N."/>
            <person name="Hua S.X."/>
        </authorList>
    </citation>
    <scope>NUCLEOTIDE SEQUENCE [LARGE SCALE GENOMIC DNA]</scope>
    <source>
        <strain evidence="1 2">MUT 4182</strain>
    </source>
</reference>
<proteinExistence type="predicted"/>
<gene>
    <name evidence="1" type="ORF">M407DRAFT_18169</name>
</gene>
<accession>A0A0C3QUF5</accession>
<sequence length="156" mass="17749">MRMMTYFKKSTFLDPPERQLINFIISALQLLQSIHDSGHTTNLDDAAFDGLWYALDSIISAMDSSSEIDRGSMDDSVIRTLESVSEWLPVKYGAYAPMVGLEVHPQIIDYITSHLVTEFQKSEGQVVELMYKNRFRWFTQASSDLRTAWLNAGLSS</sequence>
<evidence type="ECO:0000313" key="1">
    <source>
        <dbReference type="EMBL" id="KIO33016.1"/>
    </source>
</evidence>
<evidence type="ECO:0000313" key="2">
    <source>
        <dbReference type="Proteomes" id="UP000054248"/>
    </source>
</evidence>
<protein>
    <submittedName>
        <fullName evidence="1">Uncharacterized protein</fullName>
    </submittedName>
</protein>
<organism evidence="1 2">
    <name type="scientific">Tulasnella calospora MUT 4182</name>
    <dbReference type="NCBI Taxonomy" id="1051891"/>
    <lineage>
        <taxon>Eukaryota</taxon>
        <taxon>Fungi</taxon>
        <taxon>Dikarya</taxon>
        <taxon>Basidiomycota</taxon>
        <taxon>Agaricomycotina</taxon>
        <taxon>Agaricomycetes</taxon>
        <taxon>Cantharellales</taxon>
        <taxon>Tulasnellaceae</taxon>
        <taxon>Tulasnella</taxon>
    </lineage>
</organism>
<dbReference type="AlphaFoldDB" id="A0A0C3QUF5"/>
<dbReference type="HOGENOM" id="CLU_1691069_0_0_1"/>